<dbReference type="GO" id="GO:0046872">
    <property type="term" value="F:metal ion binding"/>
    <property type="evidence" value="ECO:0007669"/>
    <property type="project" value="UniProtKB-KW"/>
</dbReference>
<keyword evidence="6" id="KW-0805">Transcription regulation</keyword>
<evidence type="ECO:0000256" key="2">
    <source>
        <dbReference type="ARBA" id="ARBA00021000"/>
    </source>
</evidence>
<comment type="caution">
    <text evidence="9">The sequence shown here is derived from an EMBL/GenBank/DDBJ whole genome shotgun (WGS) entry which is preliminary data.</text>
</comment>
<evidence type="ECO:0000256" key="8">
    <source>
        <dbReference type="ARBA" id="ARBA00023163"/>
    </source>
</evidence>
<evidence type="ECO:0000313" key="10">
    <source>
        <dbReference type="Proteomes" id="UP001519460"/>
    </source>
</evidence>
<dbReference type="InterPro" id="IPR009508">
    <property type="entry name" value="Transcrpt_activator_Churchill"/>
</dbReference>
<dbReference type="Gene3D" id="2.60.40.4240">
    <property type="entry name" value="Transcription activator, Churchill"/>
    <property type="match status" value="1"/>
</dbReference>
<keyword evidence="5" id="KW-0862">Zinc</keyword>
<dbReference type="InterPro" id="IPR038543">
    <property type="entry name" value="Churchill_sf"/>
</dbReference>
<comment type="similarity">
    <text evidence="1">Belongs to the Churchill family.</text>
</comment>
<reference evidence="9 10" key="1">
    <citation type="journal article" date="2023" name="Sci. Data">
        <title>Genome assembly of the Korean intertidal mud-creeper Batillaria attramentaria.</title>
        <authorList>
            <person name="Patra A.K."/>
            <person name="Ho P.T."/>
            <person name="Jun S."/>
            <person name="Lee S.J."/>
            <person name="Kim Y."/>
            <person name="Won Y.J."/>
        </authorList>
    </citation>
    <scope>NUCLEOTIDE SEQUENCE [LARGE SCALE GENOMIC DNA]</scope>
    <source>
        <strain evidence="9">Wonlab-2016</strain>
    </source>
</reference>
<evidence type="ECO:0000256" key="3">
    <source>
        <dbReference type="ARBA" id="ARBA00022473"/>
    </source>
</evidence>
<evidence type="ECO:0000256" key="1">
    <source>
        <dbReference type="ARBA" id="ARBA00009577"/>
    </source>
</evidence>
<name>A0ABD0M152_9CAEN</name>
<evidence type="ECO:0000256" key="4">
    <source>
        <dbReference type="ARBA" id="ARBA00022723"/>
    </source>
</evidence>
<evidence type="ECO:0000256" key="5">
    <source>
        <dbReference type="ARBA" id="ARBA00022833"/>
    </source>
</evidence>
<evidence type="ECO:0000256" key="6">
    <source>
        <dbReference type="ARBA" id="ARBA00023015"/>
    </source>
</evidence>
<keyword evidence="10" id="KW-1185">Reference proteome</keyword>
<gene>
    <name evidence="9" type="ORF">BaRGS_00003270</name>
</gene>
<sequence length="109" mass="12492">MCGDCVKEEFPERESICLENGSYLLNYAGCKNCGARSIEIKNRVTSDDEEEELVTYQHICSQCDHVVANHEYSFRVNGEYQEYEMSCMLCGNGEDQRSIMPYDPRGPQT</sequence>
<evidence type="ECO:0000313" key="9">
    <source>
        <dbReference type="EMBL" id="KAK7505525.1"/>
    </source>
</evidence>
<evidence type="ECO:0000256" key="7">
    <source>
        <dbReference type="ARBA" id="ARBA00023159"/>
    </source>
</evidence>
<dbReference type="PANTHER" id="PTHR31931:SF2">
    <property type="entry name" value="PROTEIN CHURCHILL"/>
    <property type="match status" value="1"/>
</dbReference>
<keyword evidence="7" id="KW-0010">Activator</keyword>
<keyword evidence="8" id="KW-0804">Transcription</keyword>
<keyword evidence="3" id="KW-0217">Developmental protein</keyword>
<organism evidence="9 10">
    <name type="scientific">Batillaria attramentaria</name>
    <dbReference type="NCBI Taxonomy" id="370345"/>
    <lineage>
        <taxon>Eukaryota</taxon>
        <taxon>Metazoa</taxon>
        <taxon>Spiralia</taxon>
        <taxon>Lophotrochozoa</taxon>
        <taxon>Mollusca</taxon>
        <taxon>Gastropoda</taxon>
        <taxon>Caenogastropoda</taxon>
        <taxon>Sorbeoconcha</taxon>
        <taxon>Cerithioidea</taxon>
        <taxon>Batillariidae</taxon>
        <taxon>Batillaria</taxon>
    </lineage>
</organism>
<dbReference type="Proteomes" id="UP001519460">
    <property type="component" value="Unassembled WGS sequence"/>
</dbReference>
<dbReference type="AlphaFoldDB" id="A0ABD0M152"/>
<protein>
    <recommendedName>
        <fullName evidence="2">Protein Churchill</fullName>
    </recommendedName>
</protein>
<dbReference type="Pfam" id="PF06573">
    <property type="entry name" value="Churchill"/>
    <property type="match status" value="1"/>
</dbReference>
<dbReference type="EMBL" id="JACVVK020000010">
    <property type="protein sequence ID" value="KAK7505525.1"/>
    <property type="molecule type" value="Genomic_DNA"/>
</dbReference>
<keyword evidence="4" id="KW-0479">Metal-binding</keyword>
<accession>A0ABD0M152</accession>
<dbReference type="PANTHER" id="PTHR31931">
    <property type="entry name" value="PROTEIN CHURCHILL"/>
    <property type="match status" value="1"/>
</dbReference>
<proteinExistence type="inferred from homology"/>